<dbReference type="PROSITE" id="PS00108">
    <property type="entry name" value="PROTEIN_KINASE_ST"/>
    <property type="match status" value="1"/>
</dbReference>
<dbReference type="SMART" id="SM00220">
    <property type="entry name" value="S_TKc"/>
    <property type="match status" value="1"/>
</dbReference>
<organism evidence="2 3">
    <name type="scientific">Ceriporiopsis subvermispora (strain B)</name>
    <name type="common">White-rot fungus</name>
    <name type="synonym">Gelatoporia subvermispora</name>
    <dbReference type="NCBI Taxonomy" id="914234"/>
    <lineage>
        <taxon>Eukaryota</taxon>
        <taxon>Fungi</taxon>
        <taxon>Dikarya</taxon>
        <taxon>Basidiomycota</taxon>
        <taxon>Agaricomycotina</taxon>
        <taxon>Agaricomycetes</taxon>
        <taxon>Polyporales</taxon>
        <taxon>Gelatoporiaceae</taxon>
        <taxon>Gelatoporia</taxon>
    </lineage>
</organism>
<accession>M2RE90</accession>
<dbReference type="EMBL" id="KB445797">
    <property type="protein sequence ID" value="EMD36772.1"/>
    <property type="molecule type" value="Genomic_DNA"/>
</dbReference>
<dbReference type="PANTHER" id="PTHR44329">
    <property type="entry name" value="SERINE/THREONINE-PROTEIN KINASE TNNI3K-RELATED"/>
    <property type="match status" value="1"/>
</dbReference>
<protein>
    <recommendedName>
        <fullName evidence="1">Protein kinase domain-containing protein</fullName>
    </recommendedName>
</protein>
<dbReference type="Pfam" id="PF07714">
    <property type="entry name" value="PK_Tyr_Ser-Thr"/>
    <property type="match status" value="1"/>
</dbReference>
<dbReference type="PROSITE" id="PS50011">
    <property type="entry name" value="PROTEIN_KINASE_DOM"/>
    <property type="match status" value="1"/>
</dbReference>
<evidence type="ECO:0000313" key="2">
    <source>
        <dbReference type="EMBL" id="EMD36772.1"/>
    </source>
</evidence>
<reference evidence="2 3" key="1">
    <citation type="journal article" date="2012" name="Proc. Natl. Acad. Sci. U.S.A.">
        <title>Comparative genomics of Ceriporiopsis subvermispora and Phanerochaete chrysosporium provide insight into selective ligninolysis.</title>
        <authorList>
            <person name="Fernandez-Fueyo E."/>
            <person name="Ruiz-Duenas F.J."/>
            <person name="Ferreira P."/>
            <person name="Floudas D."/>
            <person name="Hibbett D.S."/>
            <person name="Canessa P."/>
            <person name="Larrondo L.F."/>
            <person name="James T.Y."/>
            <person name="Seelenfreund D."/>
            <person name="Lobos S."/>
            <person name="Polanco R."/>
            <person name="Tello M."/>
            <person name="Honda Y."/>
            <person name="Watanabe T."/>
            <person name="Watanabe T."/>
            <person name="Ryu J.S."/>
            <person name="Kubicek C.P."/>
            <person name="Schmoll M."/>
            <person name="Gaskell J."/>
            <person name="Hammel K.E."/>
            <person name="St John F.J."/>
            <person name="Vanden Wymelenberg A."/>
            <person name="Sabat G."/>
            <person name="Splinter BonDurant S."/>
            <person name="Syed K."/>
            <person name="Yadav J.S."/>
            <person name="Doddapaneni H."/>
            <person name="Subramanian V."/>
            <person name="Lavin J.L."/>
            <person name="Oguiza J.A."/>
            <person name="Perez G."/>
            <person name="Pisabarro A.G."/>
            <person name="Ramirez L."/>
            <person name="Santoyo F."/>
            <person name="Master E."/>
            <person name="Coutinho P.M."/>
            <person name="Henrissat B."/>
            <person name="Lombard V."/>
            <person name="Magnuson J.K."/>
            <person name="Kuees U."/>
            <person name="Hori C."/>
            <person name="Igarashi K."/>
            <person name="Samejima M."/>
            <person name="Held B.W."/>
            <person name="Barry K.W."/>
            <person name="LaButti K.M."/>
            <person name="Lapidus A."/>
            <person name="Lindquist E.A."/>
            <person name="Lucas S.M."/>
            <person name="Riley R."/>
            <person name="Salamov A.A."/>
            <person name="Hoffmeister D."/>
            <person name="Schwenk D."/>
            <person name="Hadar Y."/>
            <person name="Yarden O."/>
            <person name="de Vries R.P."/>
            <person name="Wiebenga A."/>
            <person name="Stenlid J."/>
            <person name="Eastwood D."/>
            <person name="Grigoriev I.V."/>
            <person name="Berka R.M."/>
            <person name="Blanchette R.A."/>
            <person name="Kersten P."/>
            <person name="Martinez A.T."/>
            <person name="Vicuna R."/>
            <person name="Cullen D."/>
        </authorList>
    </citation>
    <scope>NUCLEOTIDE SEQUENCE [LARGE SCALE GENOMIC DNA]</scope>
    <source>
        <strain evidence="2 3">B</strain>
    </source>
</reference>
<proteinExistence type="predicted"/>
<dbReference type="Proteomes" id="UP000016930">
    <property type="component" value="Unassembled WGS sequence"/>
</dbReference>
<dbReference type="PANTHER" id="PTHR44329:SF214">
    <property type="entry name" value="PROTEIN KINASE DOMAIN-CONTAINING PROTEIN"/>
    <property type="match status" value="1"/>
</dbReference>
<sequence length="426" mass="47946">MSSEALDSQVQRMQLAIRGFLSFGPDEASSGDLHRQFLEQAHGLSDPASGAVLTSLTEDSCKSIRKLKGEDAKAIIAWLDPVMRRGVVDNKAQQRGIRIMRKLCRRNNMYPPSIHLPPGKIRLKSEQAENLGGQADVYMGTLDGQQVAVKHIRHHENQRLPESQVTAYCKEAVYWRYLRHRNITPFYGVDTTVRNFTLVSKWMEGKDLRTHLKGNPGANRIRLLLDAARGLRYLHNLGVIHADLKAQNIVVDEDGVACLCDFGISTLTQNIELYTTPTGSPGAGTLRWKAPELMEESLDPQGTTHPRHTLGSDIYAFGMTMWEMFTGLLPYHTVHTQIVAVRILEGYLPSRPPYSWTTEIGLSDEIWALMDDTWAKAPAKRPNIDEVLETLEAQLARRQEYGIPPQWPMALVVGQGWGGYRKRDVQ</sequence>
<dbReference type="OrthoDB" id="2791079at2759"/>
<dbReference type="GO" id="GO:0004674">
    <property type="term" value="F:protein serine/threonine kinase activity"/>
    <property type="evidence" value="ECO:0007669"/>
    <property type="project" value="TreeGrafter"/>
</dbReference>
<dbReference type="GO" id="GO:0005524">
    <property type="term" value="F:ATP binding"/>
    <property type="evidence" value="ECO:0007669"/>
    <property type="project" value="InterPro"/>
</dbReference>
<dbReference type="InterPro" id="IPR008271">
    <property type="entry name" value="Ser/Thr_kinase_AS"/>
</dbReference>
<dbReference type="Gene3D" id="1.10.510.10">
    <property type="entry name" value="Transferase(Phosphotransferase) domain 1"/>
    <property type="match status" value="1"/>
</dbReference>
<dbReference type="InterPro" id="IPR051681">
    <property type="entry name" value="Ser/Thr_Kinases-Pseudokinases"/>
</dbReference>
<name>M2RE90_CERS8</name>
<feature type="domain" description="Protein kinase" evidence="1">
    <location>
        <begin position="123"/>
        <end position="395"/>
    </location>
</feature>
<evidence type="ECO:0000313" key="3">
    <source>
        <dbReference type="Proteomes" id="UP000016930"/>
    </source>
</evidence>
<dbReference type="InterPro" id="IPR001245">
    <property type="entry name" value="Ser-Thr/Tyr_kinase_cat_dom"/>
</dbReference>
<dbReference type="InterPro" id="IPR011009">
    <property type="entry name" value="Kinase-like_dom_sf"/>
</dbReference>
<dbReference type="AlphaFoldDB" id="M2RE90"/>
<dbReference type="HOGENOM" id="CLU_000288_7_18_1"/>
<dbReference type="STRING" id="914234.M2RE90"/>
<dbReference type="InterPro" id="IPR000719">
    <property type="entry name" value="Prot_kinase_dom"/>
</dbReference>
<gene>
    <name evidence="2" type="ORF">CERSUDRAFT_95042</name>
</gene>
<keyword evidence="3" id="KW-1185">Reference proteome</keyword>
<evidence type="ECO:0000259" key="1">
    <source>
        <dbReference type="PROSITE" id="PS50011"/>
    </source>
</evidence>
<dbReference type="SUPFAM" id="SSF56112">
    <property type="entry name" value="Protein kinase-like (PK-like)"/>
    <property type="match status" value="1"/>
</dbReference>